<evidence type="ECO:0000259" key="4">
    <source>
        <dbReference type="Pfam" id="PF17678"/>
    </source>
</evidence>
<dbReference type="SUPFAM" id="SSF48208">
    <property type="entry name" value="Six-hairpin glycosidases"/>
    <property type="match status" value="1"/>
</dbReference>
<dbReference type="PANTHER" id="PTHR12143:SF38">
    <property type="entry name" value="ALPHA-1,2-MANNOSIDASE FAMILY PROTEIN (AFU_ORTHOLOGUE AFUA_5G10520)"/>
    <property type="match status" value="1"/>
</dbReference>
<dbReference type="GO" id="GO:0005975">
    <property type="term" value="P:carbohydrate metabolic process"/>
    <property type="evidence" value="ECO:0007669"/>
    <property type="project" value="InterPro"/>
</dbReference>
<dbReference type="InterPro" id="IPR041371">
    <property type="entry name" value="GH92_N"/>
</dbReference>
<dbReference type="Gene3D" id="3.30.2080.10">
    <property type="entry name" value="GH92 mannosidase domain"/>
    <property type="match status" value="1"/>
</dbReference>
<evidence type="ECO:0000259" key="3">
    <source>
        <dbReference type="Pfam" id="PF07971"/>
    </source>
</evidence>
<keyword evidence="2" id="KW-0732">Signal</keyword>
<evidence type="ECO:0000256" key="1">
    <source>
        <dbReference type="SAM" id="MobiDB-lite"/>
    </source>
</evidence>
<dbReference type="Pfam" id="PF07971">
    <property type="entry name" value="Glyco_hydro_92"/>
    <property type="match status" value="1"/>
</dbReference>
<dbReference type="AlphaFoldDB" id="A0A5N6KQ08"/>
<dbReference type="InterPro" id="IPR012939">
    <property type="entry name" value="Glyco_hydro_92"/>
</dbReference>
<reference evidence="5 6" key="1">
    <citation type="submission" date="2019-06" db="EMBL/GenBank/DDBJ databases">
        <title>A chromosomal-level reference genome of Carpinus fangiana (Coryloideae, Betulaceae).</title>
        <authorList>
            <person name="Yang X."/>
            <person name="Wang Z."/>
            <person name="Zhang L."/>
            <person name="Hao G."/>
            <person name="Liu J."/>
            <person name="Yang Y."/>
        </authorList>
    </citation>
    <scope>NUCLEOTIDE SEQUENCE [LARGE SCALE GENOMIC DNA]</scope>
    <source>
        <strain evidence="5">Cfa_2016G</strain>
        <tissue evidence="5">Leaf</tissue>
    </source>
</reference>
<dbReference type="InterPro" id="IPR008928">
    <property type="entry name" value="6-hairpin_glycosidase_sf"/>
</dbReference>
<dbReference type="GO" id="GO:0006516">
    <property type="term" value="P:glycoprotein catabolic process"/>
    <property type="evidence" value="ECO:0007669"/>
    <property type="project" value="TreeGrafter"/>
</dbReference>
<organism evidence="5 6">
    <name type="scientific">Carpinus fangiana</name>
    <dbReference type="NCBI Taxonomy" id="176857"/>
    <lineage>
        <taxon>Eukaryota</taxon>
        <taxon>Viridiplantae</taxon>
        <taxon>Streptophyta</taxon>
        <taxon>Embryophyta</taxon>
        <taxon>Tracheophyta</taxon>
        <taxon>Spermatophyta</taxon>
        <taxon>Magnoliopsida</taxon>
        <taxon>eudicotyledons</taxon>
        <taxon>Gunneridae</taxon>
        <taxon>Pentapetalae</taxon>
        <taxon>rosids</taxon>
        <taxon>fabids</taxon>
        <taxon>Fagales</taxon>
        <taxon>Betulaceae</taxon>
        <taxon>Carpinus</taxon>
    </lineage>
</organism>
<gene>
    <name evidence="5" type="ORF">FH972_021454</name>
</gene>
<feature type="signal peptide" evidence="2">
    <location>
        <begin position="1"/>
        <end position="19"/>
    </location>
</feature>
<name>A0A5N6KQ08_9ROSI</name>
<keyword evidence="6" id="KW-1185">Reference proteome</keyword>
<protein>
    <recommendedName>
        <fullName evidence="7">Glycosyl hydrolase family 92 domain-containing protein</fullName>
    </recommendedName>
</protein>
<dbReference type="FunFam" id="3.30.2080.10:FF:000001">
    <property type="entry name" value="Alpha-1,2-mannosidase subfamily"/>
    <property type="match status" value="1"/>
</dbReference>
<evidence type="ECO:0000256" key="2">
    <source>
        <dbReference type="SAM" id="SignalP"/>
    </source>
</evidence>
<dbReference type="InterPro" id="IPR005887">
    <property type="entry name" value="GH92_a_mannosidase_put"/>
</dbReference>
<dbReference type="PANTHER" id="PTHR12143">
    <property type="entry name" value="PEPTIDE N-GLYCANASE PNGASE -RELATED"/>
    <property type="match status" value="1"/>
</dbReference>
<dbReference type="Pfam" id="PF17678">
    <property type="entry name" value="Glyco_hydro_92N"/>
    <property type="match status" value="1"/>
</dbReference>
<dbReference type="GO" id="GO:0005634">
    <property type="term" value="C:nucleus"/>
    <property type="evidence" value="ECO:0007669"/>
    <property type="project" value="TreeGrafter"/>
</dbReference>
<sequence>MRLPGLSATLAAFPALALAAPRDDYTQYVSLFRGTTNGGNMFPGVTPEPFSVIKIGPDVQASPPTDAYSGYLPPPGRVLGFSMMHESGTGGAPKYGVVSQMPVTGDVTYPAADLSQARKLNDTATVGYYQSTLENGVAVSLSGTAHAGMLQHDFTEVASDVAKNVVVDIGHFLSSYRGRGWGQGFAGGNLTVRADGGYQGSGIYNGGWNIAPNWTIHFCGTWDQPVTRSKLFKGNETTHSAASNGTASTISTASGNAGAVFTFDATTVTSRIGVSFVSPEKACRYVDDEIPPGTALDNVVAQSRKKWNDKVLSKIRVESNSRDDLVQLYSNLYGMHLIPSNRTGEQPFTSTEPYYDDIFTYWDLFRCSTALMHIISPVAYVEQLRSLVEIWRKEGWMPDARSSNWSGEIQGGTNADNVLADAYVKGVQGVNWEDAYMAMRKDAETTPPNNRDPRAPDSSTTVGRGALPDWLKFGYITPKFSRAVSRGIEYAANDFGLAQVAKGLHCKADYKRYLKRSRNWRNYWSSKQTSLNYTGFLSPRLTNGSLKYPYDPLACGGCYWTDPYYEVTPWEYTFAAGHHDMAHVLSLSGGKDAFVAKLEQMFVPGATKQNSQFNGTIINPGNEPSFTTPYLFNYAGRQDLSVKYSRYIARTYYNSGIGGIPGNSDAGAMQTWQLWNMMGLYPMTGQNVFLIGSPWFSSMSLDLEGGKSLTIKSAGGDLTKGVFYVQSLKVNGKKWKQSWATWDDLFANGGTMEFKLGPKAVNWATGKLPPSPAS</sequence>
<dbReference type="GO" id="GO:0000224">
    <property type="term" value="F:peptide-N4-(N-acetyl-beta-glucosaminyl)asparagine amidase activity"/>
    <property type="evidence" value="ECO:0007669"/>
    <property type="project" value="TreeGrafter"/>
</dbReference>
<comment type="caution">
    <text evidence="5">The sequence shown here is derived from an EMBL/GenBank/DDBJ whole genome shotgun (WGS) entry which is preliminary data.</text>
</comment>
<dbReference type="OrthoDB" id="449263at2759"/>
<dbReference type="Gene3D" id="1.20.1610.10">
    <property type="entry name" value="alpha-1,2-mannosidases domains"/>
    <property type="match status" value="1"/>
</dbReference>
<dbReference type="NCBIfam" id="TIGR01180">
    <property type="entry name" value="aman2_put"/>
    <property type="match status" value="1"/>
</dbReference>
<dbReference type="Gene3D" id="2.70.98.10">
    <property type="match status" value="1"/>
</dbReference>
<evidence type="ECO:0000313" key="6">
    <source>
        <dbReference type="Proteomes" id="UP000327013"/>
    </source>
</evidence>
<dbReference type="InterPro" id="IPR014718">
    <property type="entry name" value="GH-type_carb-bd"/>
</dbReference>
<dbReference type="InterPro" id="IPR050883">
    <property type="entry name" value="PNGase"/>
</dbReference>
<feature type="region of interest" description="Disordered" evidence="1">
    <location>
        <begin position="443"/>
        <end position="463"/>
    </location>
</feature>
<proteinExistence type="predicted"/>
<feature type="domain" description="Glycosyl hydrolase family 92 N-terminal" evidence="4">
    <location>
        <begin position="28"/>
        <end position="275"/>
    </location>
</feature>
<dbReference type="Proteomes" id="UP000327013">
    <property type="component" value="Unassembled WGS sequence"/>
</dbReference>
<dbReference type="GO" id="GO:0030246">
    <property type="term" value="F:carbohydrate binding"/>
    <property type="evidence" value="ECO:0007669"/>
    <property type="project" value="InterPro"/>
</dbReference>
<dbReference type="GO" id="GO:0005829">
    <property type="term" value="C:cytosol"/>
    <property type="evidence" value="ECO:0007669"/>
    <property type="project" value="TreeGrafter"/>
</dbReference>
<evidence type="ECO:0008006" key="7">
    <source>
        <dbReference type="Google" id="ProtNLM"/>
    </source>
</evidence>
<feature type="chain" id="PRO_5024438661" description="Glycosyl hydrolase family 92 domain-containing protein" evidence="2">
    <location>
        <begin position="20"/>
        <end position="774"/>
    </location>
</feature>
<accession>A0A5N6KQ08</accession>
<dbReference type="FunFam" id="1.20.1050.60:FF:000002">
    <property type="entry name" value="Glycosyl hydrolase family 92"/>
    <property type="match status" value="1"/>
</dbReference>
<dbReference type="Gene3D" id="1.20.1050.60">
    <property type="entry name" value="alpha-1,2-mannosidase"/>
    <property type="match status" value="1"/>
</dbReference>
<dbReference type="EMBL" id="VIBQ01000009">
    <property type="protein sequence ID" value="KAB8337150.1"/>
    <property type="molecule type" value="Genomic_DNA"/>
</dbReference>
<evidence type="ECO:0000313" key="5">
    <source>
        <dbReference type="EMBL" id="KAB8337150.1"/>
    </source>
</evidence>
<feature type="domain" description="Glycosyl hydrolase family 92" evidence="3">
    <location>
        <begin position="281"/>
        <end position="758"/>
    </location>
</feature>